<dbReference type="EMBL" id="KN838540">
    <property type="protein sequence ID" value="KIK08838.1"/>
    <property type="molecule type" value="Genomic_DNA"/>
</dbReference>
<evidence type="ECO:0000313" key="2">
    <source>
        <dbReference type="Proteomes" id="UP000054477"/>
    </source>
</evidence>
<evidence type="ECO:0000313" key="1">
    <source>
        <dbReference type="EMBL" id="KIK08838.1"/>
    </source>
</evidence>
<gene>
    <name evidence="1" type="ORF">K443DRAFT_83961</name>
</gene>
<dbReference type="HOGENOM" id="CLU_501637_0_0_1"/>
<dbReference type="Proteomes" id="UP000054477">
    <property type="component" value="Unassembled WGS sequence"/>
</dbReference>
<reference evidence="2" key="2">
    <citation type="submission" date="2015-01" db="EMBL/GenBank/DDBJ databases">
        <title>Evolutionary Origins and Diversification of the Mycorrhizal Mutualists.</title>
        <authorList>
            <consortium name="DOE Joint Genome Institute"/>
            <consortium name="Mycorrhizal Genomics Consortium"/>
            <person name="Kohler A."/>
            <person name="Kuo A."/>
            <person name="Nagy L.G."/>
            <person name="Floudas D."/>
            <person name="Copeland A."/>
            <person name="Barry K.W."/>
            <person name="Cichocki N."/>
            <person name="Veneault-Fourrey C."/>
            <person name="LaButti K."/>
            <person name="Lindquist E.A."/>
            <person name="Lipzen A."/>
            <person name="Lundell T."/>
            <person name="Morin E."/>
            <person name="Murat C."/>
            <person name="Riley R."/>
            <person name="Ohm R."/>
            <person name="Sun H."/>
            <person name="Tunlid A."/>
            <person name="Henrissat B."/>
            <person name="Grigoriev I.V."/>
            <person name="Hibbett D.S."/>
            <person name="Martin F."/>
        </authorList>
    </citation>
    <scope>NUCLEOTIDE SEQUENCE [LARGE SCALE GENOMIC DNA]</scope>
    <source>
        <strain evidence="2">LaAM-08-1</strain>
    </source>
</reference>
<dbReference type="OrthoDB" id="2663142at2759"/>
<protein>
    <recommendedName>
        <fullName evidence="3">F-box domain-containing protein</fullName>
    </recommendedName>
</protein>
<organism evidence="1 2">
    <name type="scientific">Laccaria amethystina LaAM-08-1</name>
    <dbReference type="NCBI Taxonomy" id="1095629"/>
    <lineage>
        <taxon>Eukaryota</taxon>
        <taxon>Fungi</taxon>
        <taxon>Dikarya</taxon>
        <taxon>Basidiomycota</taxon>
        <taxon>Agaricomycotina</taxon>
        <taxon>Agaricomycetes</taxon>
        <taxon>Agaricomycetidae</taxon>
        <taxon>Agaricales</taxon>
        <taxon>Agaricineae</taxon>
        <taxon>Hydnangiaceae</taxon>
        <taxon>Laccaria</taxon>
    </lineage>
</organism>
<dbReference type="Gene3D" id="3.80.10.10">
    <property type="entry name" value="Ribonuclease Inhibitor"/>
    <property type="match status" value="1"/>
</dbReference>
<dbReference type="InterPro" id="IPR032675">
    <property type="entry name" value="LRR_dom_sf"/>
</dbReference>
<reference evidence="1 2" key="1">
    <citation type="submission" date="2014-04" db="EMBL/GenBank/DDBJ databases">
        <authorList>
            <consortium name="DOE Joint Genome Institute"/>
            <person name="Kuo A."/>
            <person name="Kohler A."/>
            <person name="Nagy L.G."/>
            <person name="Floudas D."/>
            <person name="Copeland A."/>
            <person name="Barry K.W."/>
            <person name="Cichocki N."/>
            <person name="Veneault-Fourrey C."/>
            <person name="LaButti K."/>
            <person name="Lindquist E.A."/>
            <person name="Lipzen A."/>
            <person name="Lundell T."/>
            <person name="Morin E."/>
            <person name="Murat C."/>
            <person name="Sun H."/>
            <person name="Tunlid A."/>
            <person name="Henrissat B."/>
            <person name="Grigoriev I.V."/>
            <person name="Hibbett D.S."/>
            <person name="Martin F."/>
            <person name="Nordberg H.P."/>
            <person name="Cantor M.N."/>
            <person name="Hua S.X."/>
        </authorList>
    </citation>
    <scope>NUCLEOTIDE SEQUENCE [LARGE SCALE GENOMIC DNA]</scope>
    <source>
        <strain evidence="1 2">LaAM-08-1</strain>
    </source>
</reference>
<sequence>MHPALLIDEVIRNVFDICSEQGLYTLSRAALCCKAWKDPALDFIWVRLPSAEPLLRLLPAVSYINGEYTLSGSISLPQMETFNSYASRVVHIVHRNGVKIHPNVASLMLKDGKHEIPFRICALPNLRTARVSSTTSRALLETLIYCEKLRELDLDFGFKTKLPLSDDYIYECLNDVIRRSVDLRKLCVRGLASSCFDALISSMSRLEVLSLRLGKSLMPETIKSVMSFPNLQELEIHARHFVRDDLDNVFQTGTVGTFPSLRKLDINAHIPIIEFLLQNISPDTLQCIRLEAEDPAPGPSWDGCFTLIAHKASNTLEEIALEHHFEMLEQDIESNGDPATSVSESPKENLPFSTLRLLRDLKHVRRLTLDLTLPPAISDKDVENLVCWWPNIEHFELGSASQVLHPAHPPPSSQMTIRSLASFARHSKKLRTLSLSLDPRRSGPEDNAIDLQNLCYTNNLRTLTICHPSLPDPVEMASYLHRLFPQLTEVVGPCEQDEAWIHTRKALERLQAPASIGC</sequence>
<dbReference type="STRING" id="1095629.A0A0C9YL92"/>
<keyword evidence="2" id="KW-1185">Reference proteome</keyword>
<evidence type="ECO:0008006" key="3">
    <source>
        <dbReference type="Google" id="ProtNLM"/>
    </source>
</evidence>
<dbReference type="AlphaFoldDB" id="A0A0C9YL92"/>
<proteinExistence type="predicted"/>
<accession>A0A0C9YL92</accession>
<dbReference type="SUPFAM" id="SSF52047">
    <property type="entry name" value="RNI-like"/>
    <property type="match status" value="1"/>
</dbReference>
<name>A0A0C9YL92_9AGAR</name>